<dbReference type="PIRSF" id="PIRSF017082">
    <property type="entry name" value="YflP"/>
    <property type="match status" value="1"/>
</dbReference>
<dbReference type="InterPro" id="IPR042100">
    <property type="entry name" value="Bug_dom1"/>
</dbReference>
<keyword evidence="2" id="KW-0675">Receptor</keyword>
<name>A0A2T0XGQ0_9BURK</name>
<dbReference type="Proteomes" id="UP000238308">
    <property type="component" value="Unassembled WGS sequence"/>
</dbReference>
<dbReference type="EMBL" id="PVTV01000013">
    <property type="protein sequence ID" value="PRY98050.1"/>
    <property type="molecule type" value="Genomic_DNA"/>
</dbReference>
<dbReference type="OrthoDB" id="8678477at2"/>
<dbReference type="PANTHER" id="PTHR42928:SF5">
    <property type="entry name" value="BLR1237 PROTEIN"/>
    <property type="match status" value="1"/>
</dbReference>
<organism evidence="2 3">
    <name type="scientific">Jezberella montanilacus</name>
    <dbReference type="NCBI Taxonomy" id="323426"/>
    <lineage>
        <taxon>Bacteria</taxon>
        <taxon>Pseudomonadati</taxon>
        <taxon>Pseudomonadota</taxon>
        <taxon>Betaproteobacteria</taxon>
        <taxon>Burkholderiales</taxon>
        <taxon>Alcaligenaceae</taxon>
        <taxon>Jezberella</taxon>
    </lineage>
</organism>
<dbReference type="SUPFAM" id="SSF53850">
    <property type="entry name" value="Periplasmic binding protein-like II"/>
    <property type="match status" value="1"/>
</dbReference>
<dbReference type="PANTHER" id="PTHR42928">
    <property type="entry name" value="TRICARBOXYLATE-BINDING PROTEIN"/>
    <property type="match status" value="1"/>
</dbReference>
<protein>
    <submittedName>
        <fullName evidence="2">Tripartite-type tricarboxylate transporter receptor subunit TctC</fullName>
    </submittedName>
</protein>
<dbReference type="RefSeq" id="WP_106227609.1">
    <property type="nucleotide sequence ID" value="NZ_PVTV01000013.1"/>
</dbReference>
<evidence type="ECO:0000313" key="2">
    <source>
        <dbReference type="EMBL" id="PRY98050.1"/>
    </source>
</evidence>
<keyword evidence="3" id="KW-1185">Reference proteome</keyword>
<evidence type="ECO:0000313" key="3">
    <source>
        <dbReference type="Proteomes" id="UP000238308"/>
    </source>
</evidence>
<evidence type="ECO:0000256" key="1">
    <source>
        <dbReference type="ARBA" id="ARBA00006987"/>
    </source>
</evidence>
<dbReference type="Pfam" id="PF03401">
    <property type="entry name" value="TctC"/>
    <property type="match status" value="1"/>
</dbReference>
<proteinExistence type="inferred from homology"/>
<gene>
    <name evidence="2" type="ORF">BCM14_1767</name>
</gene>
<comment type="caution">
    <text evidence="2">The sequence shown here is derived from an EMBL/GenBank/DDBJ whole genome shotgun (WGS) entry which is preliminary data.</text>
</comment>
<dbReference type="Gene3D" id="3.40.190.10">
    <property type="entry name" value="Periplasmic binding protein-like II"/>
    <property type="match status" value="1"/>
</dbReference>
<dbReference type="InterPro" id="IPR005064">
    <property type="entry name" value="BUG"/>
</dbReference>
<sequence>MRYVSSSSRYFFSVWLMLFGLSGAQAQDKVTRLIVPFAAGAAQDLMARSISSELGQALGQTVVVENKAGAGGVIGTTLVARAAPDGQTLDMAAAGHLIAKYVYKNLPYDPLTALVPAAYTGEVGYVLIVPGNSPVNTVADLIKMVKADPGKYNYSSAGNGSITHLSMAYFAGLAGLKMEHIPTKSTGEAVMEVITGRSLATISANIVALGFKDDKRVKLIAVTAAERSRFLPEVLTIAESGLPGYAVSSWFGLLAPAGTPAPVLDKIQAATVKAMQNPAVQERLAKQGVEVKILSNAEFAEVLKKSDVQVAEMVKKAGVEPIE</sequence>
<dbReference type="AlphaFoldDB" id="A0A2T0XGQ0"/>
<dbReference type="Gene3D" id="3.40.190.150">
    <property type="entry name" value="Bordetella uptake gene, domain 1"/>
    <property type="match status" value="1"/>
</dbReference>
<accession>A0A2T0XGQ0</accession>
<reference evidence="2 3" key="1">
    <citation type="submission" date="2018-03" db="EMBL/GenBank/DDBJ databases">
        <title>Genomic Encyclopedia of Type Strains, Phase III (KMG-III): the genomes of soil and plant-associated and newly described type strains.</title>
        <authorList>
            <person name="Whitman W."/>
        </authorList>
    </citation>
    <scope>NUCLEOTIDE SEQUENCE [LARGE SCALE GENOMIC DNA]</scope>
    <source>
        <strain evidence="2 3">MWH-P2sevCIIIb</strain>
    </source>
</reference>
<comment type="similarity">
    <text evidence="1">Belongs to the UPF0065 (bug) family.</text>
</comment>